<name>A0A2Z5FW30_9BACT</name>
<keyword evidence="2" id="KW-1185">Reference proteome</keyword>
<dbReference type="EMBL" id="CP030840">
    <property type="protein sequence ID" value="AXC10585.1"/>
    <property type="molecule type" value="Genomic_DNA"/>
</dbReference>
<organism evidence="1 2">
    <name type="scientific">Acidisarcina polymorpha</name>
    <dbReference type="NCBI Taxonomy" id="2211140"/>
    <lineage>
        <taxon>Bacteria</taxon>
        <taxon>Pseudomonadati</taxon>
        <taxon>Acidobacteriota</taxon>
        <taxon>Terriglobia</taxon>
        <taxon>Terriglobales</taxon>
        <taxon>Acidobacteriaceae</taxon>
        <taxon>Acidisarcina</taxon>
    </lineage>
</organism>
<protein>
    <submittedName>
        <fullName evidence="1">Uncharacterized protein</fullName>
    </submittedName>
</protein>
<sequence>MPLLASLVLSYRASPTTVYVAADSRLTSPASQGVTPPPVDTACKIRVLKGGVVFVGTGNALFSADGVETNIYALAAHAAAALPSRPLEDADIRDIALVWQNLIHGRLQEKLQAGPQNTANTSKVAATAGTTGSFYAATASGDVFAITLRVALDDQGLLRDTEEPQPQPGFLVATGTNIAKQDALELATSSQNVMLPWPRRLQAIELQTIREEAQRYGRGSDIGGRVDMIQITSKGPAWILRKANCR</sequence>
<proteinExistence type="predicted"/>
<reference evidence="1 2" key="1">
    <citation type="journal article" date="2018" name="Front. Microbiol.">
        <title>Hydrolytic Capabilities as a Key to Environmental Success: Chitinolytic and Cellulolytic Acidobacteria From Acidic Sub-arctic Soils and Boreal Peatlands.</title>
        <authorList>
            <person name="Belova S.E."/>
            <person name="Ravin N.V."/>
            <person name="Pankratov T.A."/>
            <person name="Rakitin A.L."/>
            <person name="Ivanova A.A."/>
            <person name="Beletsky A.V."/>
            <person name="Mardanov A.V."/>
            <person name="Sinninghe Damste J.S."/>
            <person name="Dedysh S.N."/>
        </authorList>
    </citation>
    <scope>NUCLEOTIDE SEQUENCE [LARGE SCALE GENOMIC DNA]</scope>
    <source>
        <strain evidence="1 2">SBC82</strain>
    </source>
</reference>
<dbReference type="AlphaFoldDB" id="A0A2Z5FW30"/>
<evidence type="ECO:0000313" key="2">
    <source>
        <dbReference type="Proteomes" id="UP000253606"/>
    </source>
</evidence>
<evidence type="ECO:0000313" key="1">
    <source>
        <dbReference type="EMBL" id="AXC10585.1"/>
    </source>
</evidence>
<accession>A0A2Z5FW30</accession>
<gene>
    <name evidence="1" type="ORF">ACPOL_1237</name>
</gene>
<dbReference type="KEGG" id="abas:ACPOL_1237"/>
<dbReference type="Proteomes" id="UP000253606">
    <property type="component" value="Chromosome"/>
</dbReference>